<evidence type="ECO:0000256" key="18">
    <source>
        <dbReference type="ARBA" id="ARBA00070616"/>
    </source>
</evidence>
<evidence type="ECO:0000256" key="4">
    <source>
        <dbReference type="ARBA" id="ARBA00022475"/>
    </source>
</evidence>
<dbReference type="CDD" id="cd00130">
    <property type="entry name" value="PAS"/>
    <property type="match status" value="2"/>
</dbReference>
<dbReference type="Gene3D" id="3.30.450.20">
    <property type="entry name" value="PAS domain"/>
    <property type="match status" value="2"/>
</dbReference>
<evidence type="ECO:0000259" key="23">
    <source>
        <dbReference type="PROSITE" id="PS50110"/>
    </source>
</evidence>
<dbReference type="InterPro" id="IPR035965">
    <property type="entry name" value="PAS-like_dom_sf"/>
</dbReference>
<keyword evidence="13" id="KW-0902">Two-component regulatory system</keyword>
<dbReference type="GO" id="GO:0000155">
    <property type="term" value="F:phosphorelay sensor kinase activity"/>
    <property type="evidence" value="ECO:0007669"/>
    <property type="project" value="InterPro"/>
</dbReference>
<dbReference type="SMART" id="SM00091">
    <property type="entry name" value="PAS"/>
    <property type="match status" value="2"/>
</dbReference>
<evidence type="ECO:0000256" key="16">
    <source>
        <dbReference type="ARBA" id="ARBA00064003"/>
    </source>
</evidence>
<feature type="domain" description="PAC" evidence="25">
    <location>
        <begin position="401"/>
        <end position="453"/>
    </location>
</feature>
<dbReference type="Gene3D" id="3.40.50.2300">
    <property type="match status" value="1"/>
</dbReference>
<comment type="caution">
    <text evidence="21">Lacks conserved residue(s) required for the propagation of feature annotation.</text>
</comment>
<dbReference type="InterPro" id="IPR011006">
    <property type="entry name" value="CheY-like_superfamily"/>
</dbReference>
<dbReference type="Gene3D" id="1.20.120.160">
    <property type="entry name" value="HPT domain"/>
    <property type="match status" value="1"/>
</dbReference>
<dbReference type="InterPro" id="IPR000700">
    <property type="entry name" value="PAS-assoc_C"/>
</dbReference>
<evidence type="ECO:0000256" key="8">
    <source>
        <dbReference type="ARBA" id="ARBA00022692"/>
    </source>
</evidence>
<dbReference type="SMART" id="SM00086">
    <property type="entry name" value="PAC"/>
    <property type="match status" value="2"/>
</dbReference>
<dbReference type="GO" id="GO:0005524">
    <property type="term" value="F:ATP binding"/>
    <property type="evidence" value="ECO:0007669"/>
    <property type="project" value="UniProtKB-KW"/>
</dbReference>
<dbReference type="CDD" id="cd00082">
    <property type="entry name" value="HisKA"/>
    <property type="match status" value="1"/>
</dbReference>
<dbReference type="SUPFAM" id="SSF47384">
    <property type="entry name" value="Homodimeric domain of signal transducing histidine kinase"/>
    <property type="match status" value="1"/>
</dbReference>
<sequence>MHFIGMLAFDLCTDVTYGWQLTLLSLFPAVAASWVAQNLLIQDNITKKQLILGGVLVGAGIGTMHYVGMAAMEMAPLLRYDLSMFLVSILVAVCLAIVALYIRFGLDSITKIHINDLSKSVVASIVMGMAISGMHYTGMAAARFVLPPGMELSSQSGQISFYLALSISFITVVIIALVLGLNIIFKYKDISARSLLNEKRLLATMDTALDGIITIDEKGKVISVNRSVSNLLGWTTQELIGSNVNKIVPGPDHSMHDSYILDYLRTREAQIIGNSREVKALTKQGETIPVGLSIGHVEIESQHLFVAFLTDLRERIKMEAALRENEARFRSLLGNLPGIAYRCFNQDEWPFLFVSDEIENKIGYPAEDFILPCVKRRFSDFVHPDDLAQIAATDLSHPDGFVLDYRVIDKNGQTKWMLGYGRATQSEDGSEQYLDGFIMDISQRKAMENELVQAKEKAEQAAAARSAFLANMSHEIRTPMNAVVGFSDILLDSGLTASQKKHVNTINQSAKSLMHILNDILDSAKLDKGKFQLEYRDFSLIEEVDAVVSTLWLQAQKKGLTINLTVDPEIRGHYHGVPDRIRQTLTNLVGNAVKFTQKGNISIIVSKHTQGQIKFEIKDTGIGMSPKQLETVFEAFEQADESMSRRFGGTGLGTTISKQLVELMGGSISATSQTNVGSCFTFTLPLKRVDAAAKTERKKVLSKLPKLRILVVDDLQQNIDLLTILLKREEHTVIAARDGEQALIRMRNDEPDIVLMDIQMPVMDGLSASRERRKQEQKEGLAHIPIIALTASVLEKDKMSAFEAGMDGFANKPVDFDLLTFEIAKVLQIDKDVTQSESLDTEKTELSSIDVDTGSALWGSKTTLFTQISEFIRDCDAKLEQLIFFIEIEEWSELEQSVHAIKGVAGNLALVKFASFASELEKNVASADAPILHKSINSMKEELHEIAKCVGLRNQESHQTLDEVENLSDEALLLVLEELTSYVKNNEFNESLLDQLSTQTNHKHFDKMLKIVEALNDFEFEKALEIIELTQSELSVN</sequence>
<comment type="caution">
    <text evidence="28">The sequence shown here is derived from an EMBL/GenBank/DDBJ whole genome shotgun (WGS) entry which is preliminary data.</text>
</comment>
<dbReference type="PROSITE" id="PS50924">
    <property type="entry name" value="MHYT"/>
    <property type="match status" value="1"/>
</dbReference>
<dbReference type="SUPFAM" id="SSF55785">
    <property type="entry name" value="PYP-like sensor domain (PAS domain)"/>
    <property type="match status" value="2"/>
</dbReference>
<keyword evidence="9" id="KW-0547">Nucleotide-binding</keyword>
<gene>
    <name evidence="28" type="ORF">GLIP_1254</name>
</gene>
<dbReference type="Gene3D" id="3.30.565.10">
    <property type="entry name" value="Histidine kinase-like ATPase, C-terminal domain"/>
    <property type="match status" value="1"/>
</dbReference>
<evidence type="ECO:0000256" key="20">
    <source>
        <dbReference type="PROSITE-ProRule" id="PRU00169"/>
    </source>
</evidence>
<dbReference type="PRINTS" id="PR00344">
    <property type="entry name" value="BCTRLSENSOR"/>
</dbReference>
<dbReference type="InterPro" id="IPR001610">
    <property type="entry name" value="PAC"/>
</dbReference>
<evidence type="ECO:0000256" key="15">
    <source>
        <dbReference type="ARBA" id="ARBA00059827"/>
    </source>
</evidence>
<dbReference type="PROSITE" id="PS50110">
    <property type="entry name" value="RESPONSE_REGULATORY"/>
    <property type="match status" value="1"/>
</dbReference>
<dbReference type="PROSITE" id="PS50113">
    <property type="entry name" value="PAC"/>
    <property type="match status" value="1"/>
</dbReference>
<dbReference type="PANTHER" id="PTHR43047:SF64">
    <property type="entry name" value="HISTIDINE KINASE CONTAINING CHEY-HOMOLOGOUS RECEIVER DOMAIN AND PAS DOMAIN-RELATED"/>
    <property type="match status" value="1"/>
</dbReference>
<evidence type="ECO:0000259" key="22">
    <source>
        <dbReference type="PROSITE" id="PS50109"/>
    </source>
</evidence>
<evidence type="ECO:0000256" key="12">
    <source>
        <dbReference type="ARBA" id="ARBA00022989"/>
    </source>
</evidence>
<evidence type="ECO:0000256" key="3">
    <source>
        <dbReference type="ARBA" id="ARBA00012438"/>
    </source>
</evidence>
<keyword evidence="14 21" id="KW-0472">Membrane</keyword>
<feature type="domain" description="MHYT" evidence="27">
    <location>
        <begin position="1"/>
        <end position="145"/>
    </location>
</feature>
<dbReference type="InterPro" id="IPR036641">
    <property type="entry name" value="HPT_dom_sf"/>
</dbReference>
<feature type="domain" description="Response regulatory" evidence="23">
    <location>
        <begin position="708"/>
        <end position="827"/>
    </location>
</feature>
<dbReference type="InterPro" id="IPR008207">
    <property type="entry name" value="Sig_transdc_His_kin_Hpt_dom"/>
</dbReference>
<dbReference type="eggNOG" id="COG2205">
    <property type="taxonomic scope" value="Bacteria"/>
</dbReference>
<evidence type="ECO:0000256" key="11">
    <source>
        <dbReference type="ARBA" id="ARBA00022840"/>
    </source>
</evidence>
<keyword evidence="10 28" id="KW-0418">Kinase</keyword>
<dbReference type="CDD" id="cd16922">
    <property type="entry name" value="HATPase_EvgS-ArcB-TorS-like"/>
    <property type="match status" value="1"/>
</dbReference>
<keyword evidence="5" id="KW-0997">Cell inner membrane</keyword>
<reference evidence="28 29" key="1">
    <citation type="journal article" date="2017" name="Antonie Van Leeuwenhoek">
        <title>Rhizobium rhizosphaerae sp. nov., a novel species isolated from rice rhizosphere.</title>
        <authorList>
            <person name="Zhao J.J."/>
            <person name="Zhang J."/>
            <person name="Zhang R.J."/>
            <person name="Zhang C.W."/>
            <person name="Yin H.Q."/>
            <person name="Zhang X.X."/>
        </authorList>
    </citation>
    <scope>NUCLEOTIDE SEQUENCE [LARGE SCALE GENOMIC DNA]</scope>
    <source>
        <strain evidence="28 29">E3</strain>
    </source>
</reference>
<dbReference type="Pfam" id="PF08447">
    <property type="entry name" value="PAS_3"/>
    <property type="match status" value="1"/>
</dbReference>
<dbReference type="SMART" id="SM00448">
    <property type="entry name" value="REC"/>
    <property type="match status" value="1"/>
</dbReference>
<dbReference type="SUPFAM" id="SSF52172">
    <property type="entry name" value="CheY-like"/>
    <property type="match status" value="1"/>
</dbReference>
<dbReference type="InterPro" id="IPR000014">
    <property type="entry name" value="PAS"/>
</dbReference>
<dbReference type="SMART" id="SM00388">
    <property type="entry name" value="HisKA"/>
    <property type="match status" value="1"/>
</dbReference>
<dbReference type="InterPro" id="IPR013655">
    <property type="entry name" value="PAS_fold_3"/>
</dbReference>
<dbReference type="STRING" id="1127673.GLIP_1254"/>
<dbReference type="Pfam" id="PF03707">
    <property type="entry name" value="MHYT"/>
    <property type="match status" value="3"/>
</dbReference>
<dbReference type="EC" id="2.7.13.3" evidence="3"/>
<accession>K6YRG5</accession>
<dbReference type="CDD" id="cd17546">
    <property type="entry name" value="REC_hyHK_CKI1_RcsC-like"/>
    <property type="match status" value="1"/>
</dbReference>
<comment type="subunit">
    <text evidence="16">At low DSF concentrations, interacts with RpfF.</text>
</comment>
<dbReference type="PROSITE" id="PS50894">
    <property type="entry name" value="HPT"/>
    <property type="match status" value="1"/>
</dbReference>
<evidence type="ECO:0000259" key="25">
    <source>
        <dbReference type="PROSITE" id="PS50113"/>
    </source>
</evidence>
<dbReference type="SUPFAM" id="SSF55874">
    <property type="entry name" value="ATPase domain of HSP90 chaperone/DNA topoisomerase II/histidine kinase"/>
    <property type="match status" value="1"/>
</dbReference>
<evidence type="ECO:0000259" key="26">
    <source>
        <dbReference type="PROSITE" id="PS50894"/>
    </source>
</evidence>
<evidence type="ECO:0000256" key="14">
    <source>
        <dbReference type="ARBA" id="ARBA00023136"/>
    </source>
</evidence>
<keyword evidence="6 20" id="KW-0597">Phosphoprotein</keyword>
<dbReference type="Gene3D" id="1.10.287.130">
    <property type="match status" value="1"/>
</dbReference>
<feature type="domain" description="PAS" evidence="24">
    <location>
        <begin position="197"/>
        <end position="243"/>
    </location>
</feature>
<dbReference type="AlphaFoldDB" id="K6YRG5"/>
<dbReference type="SUPFAM" id="SSF47226">
    <property type="entry name" value="Histidine-containing phosphotransfer domain, HPT domain"/>
    <property type="match status" value="1"/>
</dbReference>
<feature type="modified residue" description="Phosphohistidine" evidence="19">
    <location>
        <position position="899"/>
    </location>
</feature>
<feature type="transmembrane region" description="Helical" evidence="21">
    <location>
        <begin position="84"/>
        <end position="102"/>
    </location>
</feature>
<keyword evidence="7" id="KW-0808">Transferase</keyword>
<dbReference type="FunFam" id="1.10.287.130:FF:000002">
    <property type="entry name" value="Two-component osmosensing histidine kinase"/>
    <property type="match status" value="1"/>
</dbReference>
<name>K6YRG5_9ALTE</name>
<keyword evidence="29" id="KW-1185">Reference proteome</keyword>
<dbReference type="NCBIfam" id="TIGR00229">
    <property type="entry name" value="sensory_box"/>
    <property type="match status" value="2"/>
</dbReference>
<dbReference type="PANTHER" id="PTHR43047">
    <property type="entry name" value="TWO-COMPONENT HISTIDINE PROTEIN KINASE"/>
    <property type="match status" value="1"/>
</dbReference>
<dbReference type="InterPro" id="IPR004358">
    <property type="entry name" value="Sig_transdc_His_kin-like_C"/>
</dbReference>
<feature type="domain" description="HPt" evidence="26">
    <location>
        <begin position="860"/>
        <end position="946"/>
    </location>
</feature>
<dbReference type="Pfam" id="PF13426">
    <property type="entry name" value="PAS_9"/>
    <property type="match status" value="1"/>
</dbReference>
<evidence type="ECO:0000313" key="29">
    <source>
        <dbReference type="Proteomes" id="UP000006334"/>
    </source>
</evidence>
<dbReference type="InterPro" id="IPR003594">
    <property type="entry name" value="HATPase_dom"/>
</dbReference>
<dbReference type="Pfam" id="PF02518">
    <property type="entry name" value="HATPase_c"/>
    <property type="match status" value="1"/>
</dbReference>
<dbReference type="Pfam" id="PF00512">
    <property type="entry name" value="HisKA"/>
    <property type="match status" value="1"/>
</dbReference>
<keyword evidence="4" id="KW-1003">Cell membrane</keyword>
<evidence type="ECO:0000256" key="17">
    <source>
        <dbReference type="ARBA" id="ARBA00068150"/>
    </source>
</evidence>
<feature type="transmembrane region" description="Helical" evidence="21">
    <location>
        <begin position="20"/>
        <end position="41"/>
    </location>
</feature>
<dbReference type="eggNOG" id="COG0745">
    <property type="taxonomic scope" value="Bacteria"/>
</dbReference>
<dbReference type="FunFam" id="3.30.450.20:FF:000060">
    <property type="entry name" value="Sensor protein FixL"/>
    <property type="match status" value="1"/>
</dbReference>
<comment type="function">
    <text evidence="15">Putative oxygen sensor; modulates the activity of FixJ, a transcriptional activator of nitrogen fixation fixK gene. FixL probably acts as a kinase that phosphorylates FixJ.</text>
</comment>
<feature type="transmembrane region" description="Helical" evidence="21">
    <location>
        <begin position="161"/>
        <end position="185"/>
    </location>
</feature>
<dbReference type="InterPro" id="IPR036890">
    <property type="entry name" value="HATPase_C_sf"/>
</dbReference>
<dbReference type="SMART" id="SM00387">
    <property type="entry name" value="HATPase_c"/>
    <property type="match status" value="1"/>
</dbReference>
<dbReference type="InterPro" id="IPR001789">
    <property type="entry name" value="Sig_transdc_resp-reg_receiver"/>
</dbReference>
<dbReference type="InterPro" id="IPR005330">
    <property type="entry name" value="MHYT_dom"/>
</dbReference>
<keyword evidence="11" id="KW-0067">ATP-binding</keyword>
<proteinExistence type="predicted"/>
<organism evidence="28 29">
    <name type="scientific">Aliiglaciecola lipolytica E3</name>
    <dbReference type="NCBI Taxonomy" id="1127673"/>
    <lineage>
        <taxon>Bacteria</taxon>
        <taxon>Pseudomonadati</taxon>
        <taxon>Pseudomonadota</taxon>
        <taxon>Gammaproteobacteria</taxon>
        <taxon>Alteromonadales</taxon>
        <taxon>Alteromonadaceae</taxon>
        <taxon>Aliiglaciecola</taxon>
    </lineage>
</organism>
<evidence type="ECO:0000256" key="7">
    <source>
        <dbReference type="ARBA" id="ARBA00022679"/>
    </source>
</evidence>
<dbReference type="PROSITE" id="PS50109">
    <property type="entry name" value="HIS_KIN"/>
    <property type="match status" value="1"/>
</dbReference>
<evidence type="ECO:0000256" key="5">
    <source>
        <dbReference type="ARBA" id="ARBA00022519"/>
    </source>
</evidence>
<evidence type="ECO:0000256" key="1">
    <source>
        <dbReference type="ARBA" id="ARBA00000085"/>
    </source>
</evidence>
<evidence type="ECO:0000256" key="13">
    <source>
        <dbReference type="ARBA" id="ARBA00023012"/>
    </source>
</evidence>
<dbReference type="FunFam" id="3.30.565.10:FF:000010">
    <property type="entry name" value="Sensor histidine kinase RcsC"/>
    <property type="match status" value="1"/>
</dbReference>
<protein>
    <recommendedName>
        <fullName evidence="18">Sensor protein FixL</fullName>
        <ecNumber evidence="3">2.7.13.3</ecNumber>
    </recommendedName>
    <alternativeName>
        <fullName evidence="17">Sensory/regulatory protein RpfC</fullName>
    </alternativeName>
</protein>
<evidence type="ECO:0000259" key="24">
    <source>
        <dbReference type="PROSITE" id="PS50112"/>
    </source>
</evidence>
<dbReference type="GO" id="GO:0005886">
    <property type="term" value="C:plasma membrane"/>
    <property type="evidence" value="ECO:0007669"/>
    <property type="project" value="UniProtKB-SubCell"/>
</dbReference>
<evidence type="ECO:0000256" key="19">
    <source>
        <dbReference type="PROSITE-ProRule" id="PRU00110"/>
    </source>
</evidence>
<evidence type="ECO:0000259" key="27">
    <source>
        <dbReference type="PROSITE" id="PS50924"/>
    </source>
</evidence>
<evidence type="ECO:0000256" key="6">
    <source>
        <dbReference type="ARBA" id="ARBA00022553"/>
    </source>
</evidence>
<feature type="modified residue" description="4-aspartylphosphate" evidence="20">
    <location>
        <position position="757"/>
    </location>
</feature>
<evidence type="ECO:0000256" key="9">
    <source>
        <dbReference type="ARBA" id="ARBA00022741"/>
    </source>
</evidence>
<dbReference type="InterPro" id="IPR003661">
    <property type="entry name" value="HisK_dim/P_dom"/>
</dbReference>
<comment type="subcellular location">
    <subcellularLocation>
        <location evidence="2">Cell inner membrane</location>
        <topology evidence="2">Multi-pass membrane protein</topology>
    </subcellularLocation>
</comment>
<dbReference type="InterPro" id="IPR036097">
    <property type="entry name" value="HisK_dim/P_sf"/>
</dbReference>
<dbReference type="PROSITE" id="PS50112">
    <property type="entry name" value="PAS"/>
    <property type="match status" value="1"/>
</dbReference>
<evidence type="ECO:0000256" key="21">
    <source>
        <dbReference type="PROSITE-ProRule" id="PRU00244"/>
    </source>
</evidence>
<evidence type="ECO:0000256" key="2">
    <source>
        <dbReference type="ARBA" id="ARBA00004429"/>
    </source>
</evidence>
<dbReference type="InterPro" id="IPR005467">
    <property type="entry name" value="His_kinase_dom"/>
</dbReference>
<feature type="transmembrane region" description="Helical" evidence="21">
    <location>
        <begin position="50"/>
        <end position="72"/>
    </location>
</feature>
<dbReference type="Proteomes" id="UP000006334">
    <property type="component" value="Unassembled WGS sequence"/>
</dbReference>
<evidence type="ECO:0000256" key="10">
    <source>
        <dbReference type="ARBA" id="ARBA00022777"/>
    </source>
</evidence>
<dbReference type="EMBL" id="BAEN01000023">
    <property type="protein sequence ID" value="GAC13895.1"/>
    <property type="molecule type" value="Genomic_DNA"/>
</dbReference>
<dbReference type="Pfam" id="PF00072">
    <property type="entry name" value="Response_reg"/>
    <property type="match status" value="1"/>
</dbReference>
<feature type="domain" description="Histidine kinase" evidence="22">
    <location>
        <begin position="471"/>
        <end position="688"/>
    </location>
</feature>
<dbReference type="eggNOG" id="COG3300">
    <property type="taxonomic scope" value="Bacteria"/>
</dbReference>
<keyword evidence="8 21" id="KW-0812">Transmembrane</keyword>
<comment type="catalytic activity">
    <reaction evidence="1">
        <text>ATP + protein L-histidine = ADP + protein N-phospho-L-histidine.</text>
        <dbReference type="EC" id="2.7.13.3"/>
    </reaction>
</comment>
<keyword evidence="12 21" id="KW-1133">Transmembrane helix</keyword>
<evidence type="ECO:0000313" key="28">
    <source>
        <dbReference type="EMBL" id="GAC13895.1"/>
    </source>
</evidence>
<dbReference type="Pfam" id="PF01627">
    <property type="entry name" value="Hpt"/>
    <property type="match status" value="1"/>
</dbReference>